<proteinExistence type="predicted"/>
<dbReference type="Gene3D" id="1.20.120.330">
    <property type="entry name" value="Nucleotidyltransferases domain 2"/>
    <property type="match status" value="1"/>
</dbReference>
<dbReference type="InterPro" id="IPR007842">
    <property type="entry name" value="HEPN_dom"/>
</dbReference>
<evidence type="ECO:0000259" key="1">
    <source>
        <dbReference type="PROSITE" id="PS50910"/>
    </source>
</evidence>
<feature type="domain" description="HEPN" evidence="1">
    <location>
        <begin position="18"/>
        <end position="125"/>
    </location>
</feature>
<evidence type="ECO:0000313" key="2">
    <source>
        <dbReference type="EMBL" id="SCJ44452.1"/>
    </source>
</evidence>
<name>A0A1C6GGD1_9FIRM</name>
<dbReference type="EMBL" id="FMHG01000001">
    <property type="protein sequence ID" value="SCJ44452.1"/>
    <property type="molecule type" value="Genomic_DNA"/>
</dbReference>
<dbReference type="AlphaFoldDB" id="A0A1C6GGD1"/>
<accession>A0A1C6GGD1</accession>
<sequence length="145" mass="17405">MRRRHGGNDSRRYYDWIDRAQEDLQTTEVLLLADKCYFSCAFHCQQAIEKALKAYLLVKSGDLVDGHNLTWLCKQAMRHERDFDQWLDESAALNRCYIETRYPTDIPYNLSHKRVRRFYQMAKDMFEFIDDAVDRELERREAGRA</sequence>
<dbReference type="Pfam" id="PF05168">
    <property type="entry name" value="HEPN"/>
    <property type="match status" value="1"/>
</dbReference>
<reference evidence="2" key="1">
    <citation type="submission" date="2015-09" db="EMBL/GenBank/DDBJ databases">
        <authorList>
            <consortium name="Pathogen Informatics"/>
        </authorList>
    </citation>
    <scope>NUCLEOTIDE SEQUENCE</scope>
    <source>
        <strain evidence="2">2789STDY5834896</strain>
    </source>
</reference>
<dbReference type="SMART" id="SM00748">
    <property type="entry name" value="HEPN"/>
    <property type="match status" value="1"/>
</dbReference>
<dbReference type="PROSITE" id="PS50910">
    <property type="entry name" value="HEPN"/>
    <property type="match status" value="1"/>
</dbReference>
<protein>
    <submittedName>
        <fullName evidence="2">HEPN domain</fullName>
    </submittedName>
</protein>
<gene>
    <name evidence="2" type="ORF">SAMEA3545359_00377</name>
</gene>
<organism evidence="2">
    <name type="scientific">uncultured Anaerotruncus sp</name>
    <dbReference type="NCBI Taxonomy" id="905011"/>
    <lineage>
        <taxon>Bacteria</taxon>
        <taxon>Bacillati</taxon>
        <taxon>Bacillota</taxon>
        <taxon>Clostridia</taxon>
        <taxon>Eubacteriales</taxon>
        <taxon>Oscillospiraceae</taxon>
        <taxon>Anaerotruncus</taxon>
        <taxon>environmental samples</taxon>
    </lineage>
</organism>
<dbReference type="SUPFAM" id="SSF81593">
    <property type="entry name" value="Nucleotidyltransferase substrate binding subunit/domain"/>
    <property type="match status" value="1"/>
</dbReference>